<dbReference type="InterPro" id="IPR000073">
    <property type="entry name" value="AB_hydrolase_1"/>
</dbReference>
<dbReference type="EMBL" id="MSDQ01000020">
    <property type="protein sequence ID" value="OLO11736.1"/>
    <property type="molecule type" value="Genomic_DNA"/>
</dbReference>
<evidence type="ECO:0000256" key="2">
    <source>
        <dbReference type="ARBA" id="ARBA00022801"/>
    </source>
</evidence>
<dbReference type="STRING" id="223900.GCA_000821045_01549"/>
<dbReference type="GO" id="GO:0016020">
    <property type="term" value="C:membrane"/>
    <property type="evidence" value="ECO:0007669"/>
    <property type="project" value="TreeGrafter"/>
</dbReference>
<dbReference type="InterPro" id="IPR050266">
    <property type="entry name" value="AB_hydrolase_sf"/>
</dbReference>
<dbReference type="AlphaFoldDB" id="A0A1Q8TDI4"/>
<dbReference type="RefSeq" id="WP_075369045.1">
    <property type="nucleotide sequence ID" value="NZ_MSDQ01000020.1"/>
</dbReference>
<proteinExistence type="inferred from homology"/>
<dbReference type="SUPFAM" id="SSF53474">
    <property type="entry name" value="alpha/beta-Hydrolases"/>
    <property type="match status" value="1"/>
</dbReference>
<evidence type="ECO:0000256" key="1">
    <source>
        <dbReference type="ARBA" id="ARBA00008645"/>
    </source>
</evidence>
<keyword evidence="2 4" id="KW-0378">Hydrolase</keyword>
<dbReference type="InterPro" id="IPR029058">
    <property type="entry name" value="AB_hydrolase_fold"/>
</dbReference>
<gene>
    <name evidence="4" type="ORF">BTW10_08570</name>
</gene>
<dbReference type="Pfam" id="PF00561">
    <property type="entry name" value="Abhydrolase_1"/>
    <property type="match status" value="1"/>
</dbReference>
<reference evidence="4 5" key="1">
    <citation type="submission" date="2016-12" db="EMBL/GenBank/DDBJ databases">
        <title>Draft genome sequences of strains Salinicola socius SMB35, Salinicola sp. MH3R3-1 and Chromohalobacter sp. SMB17 from the Verkhnekamsk potash mining region of Russia.</title>
        <authorList>
            <person name="Mavrodi D.V."/>
            <person name="Olsson B.E."/>
            <person name="Korsakova E.S."/>
            <person name="Pyankova A."/>
            <person name="Mavrodi O.V."/>
            <person name="Plotnikova E.G."/>
        </authorList>
    </citation>
    <scope>NUCLEOTIDE SEQUENCE [LARGE SCALE GENOMIC DNA]</scope>
    <source>
        <strain evidence="4 5">SMB17</strain>
    </source>
</reference>
<comment type="caution">
    <text evidence="4">The sequence shown here is derived from an EMBL/GenBank/DDBJ whole genome shotgun (WGS) entry which is preliminary data.</text>
</comment>
<dbReference type="PRINTS" id="PR00111">
    <property type="entry name" value="ABHYDROLASE"/>
</dbReference>
<organism evidence="4 5">
    <name type="scientific">Chromohalobacter japonicus</name>
    <dbReference type="NCBI Taxonomy" id="223900"/>
    <lineage>
        <taxon>Bacteria</taxon>
        <taxon>Pseudomonadati</taxon>
        <taxon>Pseudomonadota</taxon>
        <taxon>Gammaproteobacteria</taxon>
        <taxon>Oceanospirillales</taxon>
        <taxon>Halomonadaceae</taxon>
        <taxon>Chromohalobacter</taxon>
    </lineage>
</organism>
<name>A0A1Q8TDI4_9GAMM</name>
<evidence type="ECO:0000313" key="4">
    <source>
        <dbReference type="EMBL" id="OLO11736.1"/>
    </source>
</evidence>
<dbReference type="Proteomes" id="UP000186806">
    <property type="component" value="Unassembled WGS sequence"/>
</dbReference>
<dbReference type="GO" id="GO:0016787">
    <property type="term" value="F:hydrolase activity"/>
    <property type="evidence" value="ECO:0007669"/>
    <property type="project" value="UniProtKB-KW"/>
</dbReference>
<dbReference type="PANTHER" id="PTHR43798">
    <property type="entry name" value="MONOACYLGLYCEROL LIPASE"/>
    <property type="match status" value="1"/>
</dbReference>
<comment type="similarity">
    <text evidence="1">Belongs to the AB hydrolase superfamily.</text>
</comment>
<feature type="domain" description="AB hydrolase-1" evidence="3">
    <location>
        <begin position="29"/>
        <end position="270"/>
    </location>
</feature>
<sequence length="293" mass="31917">MREPESLNLAHGRLAALAWGDADAPVWLALHGWLDNAESFSRLAPLLVERLGIRIVAIDFPGHGRSQPRAEGGDYPIWEYTLDVLDALDALGLDRAPLLAHSMGAAVSCLVAAAMPERVARLVLIDGLGTLTTEVDDTAKQLRMGLIQRRRSRSTVPRYPDEATAIAARVAGGVTPIDTDTATPLVRRNLDVEDDGHVRLRSDGRLLRPSLVRFTTEQMLSLLNNIEAPVLLIEGEQGILAERAYAQRARDAIARLTRVLLPGGHHLHLEAHAVDAVAEAIIADSNETTRRHV</sequence>
<keyword evidence="5" id="KW-1185">Reference proteome</keyword>
<evidence type="ECO:0000259" key="3">
    <source>
        <dbReference type="Pfam" id="PF00561"/>
    </source>
</evidence>
<dbReference type="PANTHER" id="PTHR43798:SF14">
    <property type="entry name" value="SERINE HYDROLASE-LIKE PROTEIN DDB_G0286239"/>
    <property type="match status" value="1"/>
</dbReference>
<accession>A0A1Q8TDI4</accession>
<evidence type="ECO:0000313" key="5">
    <source>
        <dbReference type="Proteomes" id="UP000186806"/>
    </source>
</evidence>
<protein>
    <submittedName>
        <fullName evidence="4">Alpha/beta hydrolase</fullName>
    </submittedName>
</protein>
<dbReference type="Gene3D" id="3.40.50.1820">
    <property type="entry name" value="alpha/beta hydrolase"/>
    <property type="match status" value="1"/>
</dbReference>